<evidence type="ECO:0000313" key="3">
    <source>
        <dbReference type="Proteomes" id="UP000494110"/>
    </source>
</evidence>
<organism evidence="2 3">
    <name type="scientific">Burkholderia lata (strain ATCC 17760 / DSM 23089 / LMG 22485 / NCIMB 9086 / R18194 / 383)</name>
    <dbReference type="NCBI Taxonomy" id="482957"/>
    <lineage>
        <taxon>Bacteria</taxon>
        <taxon>Pseudomonadati</taxon>
        <taxon>Pseudomonadota</taxon>
        <taxon>Betaproteobacteria</taxon>
        <taxon>Burkholderiales</taxon>
        <taxon>Burkholderiaceae</taxon>
        <taxon>Burkholderia</taxon>
        <taxon>Burkholderia cepacia complex</taxon>
    </lineage>
</organism>
<proteinExistence type="predicted"/>
<keyword evidence="1" id="KW-0472">Membrane</keyword>
<evidence type="ECO:0008006" key="4">
    <source>
        <dbReference type="Google" id="ProtNLM"/>
    </source>
</evidence>
<feature type="transmembrane region" description="Helical" evidence="1">
    <location>
        <begin position="39"/>
        <end position="66"/>
    </location>
</feature>
<keyword evidence="1" id="KW-0812">Transmembrane</keyword>
<evidence type="ECO:0000313" key="2">
    <source>
        <dbReference type="EMBL" id="VWC78993.1"/>
    </source>
</evidence>
<reference evidence="2 3" key="1">
    <citation type="submission" date="2019-09" db="EMBL/GenBank/DDBJ databases">
        <authorList>
            <person name="Depoorter E."/>
        </authorList>
    </citation>
    <scope>NUCLEOTIDE SEQUENCE [LARGE SCALE GENOMIC DNA]</scope>
    <source>
        <strain evidence="2">R-39750</strain>
    </source>
</reference>
<sequence length="209" mass="22261">MIDDFWHAGLAGIICGLAMYLATYFSIGARARLYPAGAIVTALLFSPWWAALIAGIVGHLASVLVVARALNKPVSSKWKIGFSGAGIVAVIASMSWINHLGEIATSAIEQSDSENWRKIADSGTAGSFVVDHYRPCMIPRVSYINAYRTTVTHIDRQDATVCANAVVSRARETGGDHFAQDVSRVIDGLPSSLALTSAARATLDKLING</sequence>
<evidence type="ECO:0000256" key="1">
    <source>
        <dbReference type="SAM" id="Phobius"/>
    </source>
</evidence>
<protein>
    <recommendedName>
        <fullName evidence="4">Transmembrane protein</fullName>
    </recommendedName>
</protein>
<accession>A0A6P2UV07</accession>
<dbReference type="EMBL" id="CABVQN010000004">
    <property type="protein sequence ID" value="VWC78993.1"/>
    <property type="molecule type" value="Genomic_DNA"/>
</dbReference>
<dbReference type="AlphaFoldDB" id="A0A6P2UV07"/>
<gene>
    <name evidence="2" type="ORF">BLA39750_01058</name>
</gene>
<dbReference type="RefSeq" id="WP_175011224.1">
    <property type="nucleotide sequence ID" value="NZ_CABVQN010000004.1"/>
</dbReference>
<dbReference type="Proteomes" id="UP000494110">
    <property type="component" value="Unassembled WGS sequence"/>
</dbReference>
<name>A0A6P2UV07_BURL3</name>
<feature type="transmembrane region" description="Helical" evidence="1">
    <location>
        <begin position="6"/>
        <end position="27"/>
    </location>
</feature>
<feature type="transmembrane region" description="Helical" evidence="1">
    <location>
        <begin position="78"/>
        <end position="97"/>
    </location>
</feature>
<keyword evidence="1" id="KW-1133">Transmembrane helix</keyword>